<sequence length="97" mass="10775">MNTEENVGGSTTDAMEVDGGPASDEVDISTERVQEFETMLGQHVVANHLDQISITEIEQLVNRESAVPYTRNQITAILERMQDSNRIMISDGIVRII</sequence>
<dbReference type="Gramene" id="ONK79392">
    <property type="protein sequence ID" value="ONK79392"/>
    <property type="gene ID" value="A4U43_C01F5890"/>
</dbReference>
<dbReference type="EMBL" id="CM007381">
    <property type="protein sequence ID" value="ONK79392.1"/>
    <property type="molecule type" value="Genomic_DNA"/>
</dbReference>
<keyword evidence="4" id="KW-1185">Reference proteome</keyword>
<evidence type="ECO:0000313" key="4">
    <source>
        <dbReference type="Proteomes" id="UP000243459"/>
    </source>
</evidence>
<reference evidence="4" key="1">
    <citation type="journal article" date="2017" name="Nat. Commun.">
        <title>The asparagus genome sheds light on the origin and evolution of a young Y chromosome.</title>
        <authorList>
            <person name="Harkess A."/>
            <person name="Zhou J."/>
            <person name="Xu C."/>
            <person name="Bowers J.E."/>
            <person name="Van der Hulst R."/>
            <person name="Ayyampalayam S."/>
            <person name="Mercati F."/>
            <person name="Riccardi P."/>
            <person name="McKain M.R."/>
            <person name="Kakrana A."/>
            <person name="Tang H."/>
            <person name="Ray J."/>
            <person name="Groenendijk J."/>
            <person name="Arikit S."/>
            <person name="Mathioni S.M."/>
            <person name="Nakano M."/>
            <person name="Shan H."/>
            <person name="Telgmann-Rauber A."/>
            <person name="Kanno A."/>
            <person name="Yue Z."/>
            <person name="Chen H."/>
            <person name="Li W."/>
            <person name="Chen Y."/>
            <person name="Xu X."/>
            <person name="Zhang Y."/>
            <person name="Luo S."/>
            <person name="Chen H."/>
            <person name="Gao J."/>
            <person name="Mao Z."/>
            <person name="Pires J.C."/>
            <person name="Luo M."/>
            <person name="Kudrna D."/>
            <person name="Wing R.A."/>
            <person name="Meyers B.C."/>
            <person name="Yi K."/>
            <person name="Kong H."/>
            <person name="Lavrijsen P."/>
            <person name="Sunseri F."/>
            <person name="Falavigna A."/>
            <person name="Ye Y."/>
            <person name="Leebens-Mack J.H."/>
            <person name="Chen G."/>
        </authorList>
    </citation>
    <scope>NUCLEOTIDE SEQUENCE [LARGE SCALE GENOMIC DNA]</scope>
    <source>
        <strain evidence="4">cv. DH0086</strain>
    </source>
</reference>
<evidence type="ECO:0000259" key="2">
    <source>
        <dbReference type="Pfam" id="PF23191"/>
    </source>
</evidence>
<name>A0A5P1FMP7_ASPOF</name>
<feature type="compositionally biased region" description="Polar residues" evidence="1">
    <location>
        <begin position="1"/>
        <end position="13"/>
    </location>
</feature>
<dbReference type="OMA" id="NRIMISD"/>
<dbReference type="Pfam" id="PF23191">
    <property type="entry name" value="WHD_MCM3_C"/>
    <property type="match status" value="1"/>
</dbReference>
<feature type="domain" description="MCM3-like winged helix" evidence="2">
    <location>
        <begin position="27"/>
        <end position="97"/>
    </location>
</feature>
<evidence type="ECO:0000256" key="1">
    <source>
        <dbReference type="SAM" id="MobiDB-lite"/>
    </source>
</evidence>
<organism evidence="3 4">
    <name type="scientific">Asparagus officinalis</name>
    <name type="common">Garden asparagus</name>
    <dbReference type="NCBI Taxonomy" id="4686"/>
    <lineage>
        <taxon>Eukaryota</taxon>
        <taxon>Viridiplantae</taxon>
        <taxon>Streptophyta</taxon>
        <taxon>Embryophyta</taxon>
        <taxon>Tracheophyta</taxon>
        <taxon>Spermatophyta</taxon>
        <taxon>Magnoliopsida</taxon>
        <taxon>Liliopsida</taxon>
        <taxon>Asparagales</taxon>
        <taxon>Asparagaceae</taxon>
        <taxon>Asparagoideae</taxon>
        <taxon>Asparagus</taxon>
    </lineage>
</organism>
<proteinExistence type="predicted"/>
<dbReference type="AlphaFoldDB" id="A0A5P1FMP7"/>
<dbReference type="InterPro" id="IPR056575">
    <property type="entry name" value="WH_MCM3_C"/>
</dbReference>
<gene>
    <name evidence="3" type="ORF">A4U43_C01F5890</name>
</gene>
<feature type="region of interest" description="Disordered" evidence="1">
    <location>
        <begin position="1"/>
        <end position="24"/>
    </location>
</feature>
<protein>
    <recommendedName>
        <fullName evidence="2">MCM3-like winged helix domain-containing protein</fullName>
    </recommendedName>
</protein>
<dbReference type="Proteomes" id="UP000243459">
    <property type="component" value="Chromosome 1"/>
</dbReference>
<evidence type="ECO:0000313" key="3">
    <source>
        <dbReference type="EMBL" id="ONK79392.1"/>
    </source>
</evidence>
<accession>A0A5P1FMP7</accession>